<dbReference type="WBParaSite" id="HNAJ_0000804001-mRNA-1">
    <property type="protein sequence ID" value="HNAJ_0000804001-mRNA-1"/>
    <property type="gene ID" value="HNAJ_0000804001"/>
</dbReference>
<reference evidence="8" key="1">
    <citation type="submission" date="2016-04" db="UniProtKB">
        <authorList>
            <consortium name="WormBaseParasite"/>
        </authorList>
    </citation>
    <scope>IDENTIFICATION</scope>
</reference>
<keyword evidence="3" id="KW-0675">Receptor</keyword>
<name>A0A158QHT6_RODNA</name>
<feature type="compositionally biased region" description="Basic and acidic residues" evidence="4">
    <location>
        <begin position="255"/>
        <end position="271"/>
    </location>
</feature>
<comment type="subcellular location">
    <subcellularLocation>
        <location evidence="1">Cell membrane</location>
        <topology evidence="1">Multi-pass membrane protein</topology>
    </subcellularLocation>
</comment>
<proteinExistence type="predicted"/>
<keyword evidence="5" id="KW-1133">Transmembrane helix</keyword>
<accession>A0A158QHT6</accession>
<evidence type="ECO:0000256" key="3">
    <source>
        <dbReference type="ARBA" id="ARBA00023170"/>
    </source>
</evidence>
<dbReference type="AlphaFoldDB" id="A0A158QHT6"/>
<dbReference type="GO" id="GO:0045907">
    <property type="term" value="P:positive regulation of vasoconstriction"/>
    <property type="evidence" value="ECO:0007669"/>
    <property type="project" value="TreeGrafter"/>
</dbReference>
<evidence type="ECO:0000256" key="5">
    <source>
        <dbReference type="SAM" id="Phobius"/>
    </source>
</evidence>
<dbReference type="PANTHER" id="PTHR24241">
    <property type="entry name" value="NEUROPEPTIDE RECEPTOR-RELATED G-PROTEIN COUPLED RECEPTOR"/>
    <property type="match status" value="1"/>
</dbReference>
<organism evidence="8">
    <name type="scientific">Rodentolepis nana</name>
    <name type="common">Dwarf tapeworm</name>
    <name type="synonym">Hymenolepis nana</name>
    <dbReference type="NCBI Taxonomy" id="102285"/>
    <lineage>
        <taxon>Eukaryota</taxon>
        <taxon>Metazoa</taxon>
        <taxon>Spiralia</taxon>
        <taxon>Lophotrochozoa</taxon>
        <taxon>Platyhelminthes</taxon>
        <taxon>Cestoda</taxon>
        <taxon>Eucestoda</taxon>
        <taxon>Cyclophyllidea</taxon>
        <taxon>Hymenolepididae</taxon>
        <taxon>Rodentolepis</taxon>
    </lineage>
</organism>
<reference evidence="6 7" key="2">
    <citation type="submission" date="2018-11" db="EMBL/GenBank/DDBJ databases">
        <authorList>
            <consortium name="Pathogen Informatics"/>
        </authorList>
    </citation>
    <scope>NUCLEOTIDE SEQUENCE [LARGE SCALE GENOMIC DNA]</scope>
</reference>
<dbReference type="GO" id="GO:0042277">
    <property type="term" value="F:peptide binding"/>
    <property type="evidence" value="ECO:0007669"/>
    <property type="project" value="TreeGrafter"/>
</dbReference>
<sequence length="283" mass="32417">MHRKMLVICSWAAAGIFGLPSPILARIVNQTCVYDFTRVTPKAYIVSVSVTAFFLPALFIAVCHVIMVVRIWQAGVTTDKDSIVQTDKPASKLRRVVTHMFHDPQTQQTNSNSESKTISQSTKFVPLLSSTGCIPRARIKTVKMTLVIVSASINSSVNPLIFWIFSAHTIITERRKNRQSKVVQRQHRRWKCRDRNRICQSREERSEEPMTLKARRNEYRYANNRKRILTNHKEEESVEVIHSETTPPPSSDTITLKKSEENSYLNKEEINPIKNTSYSSKGN</sequence>
<dbReference type="OrthoDB" id="5987909at2759"/>
<evidence type="ECO:0000256" key="2">
    <source>
        <dbReference type="ARBA" id="ARBA00022475"/>
    </source>
</evidence>
<dbReference type="GO" id="GO:0005886">
    <property type="term" value="C:plasma membrane"/>
    <property type="evidence" value="ECO:0007669"/>
    <property type="project" value="UniProtKB-SubCell"/>
</dbReference>
<dbReference type="EMBL" id="UZAE01012178">
    <property type="protein sequence ID" value="VDO03896.1"/>
    <property type="molecule type" value="Genomic_DNA"/>
</dbReference>
<keyword evidence="5" id="KW-0812">Transmembrane</keyword>
<dbReference type="GO" id="GO:0005000">
    <property type="term" value="F:vasopressin receptor activity"/>
    <property type="evidence" value="ECO:0007669"/>
    <property type="project" value="TreeGrafter"/>
</dbReference>
<evidence type="ECO:0000256" key="1">
    <source>
        <dbReference type="ARBA" id="ARBA00004651"/>
    </source>
</evidence>
<dbReference type="Gene3D" id="1.20.1070.10">
    <property type="entry name" value="Rhodopsin 7-helix transmembrane proteins"/>
    <property type="match status" value="1"/>
</dbReference>
<evidence type="ECO:0000313" key="7">
    <source>
        <dbReference type="Proteomes" id="UP000278807"/>
    </source>
</evidence>
<feature type="compositionally biased region" description="Polar residues" evidence="4">
    <location>
        <begin position="273"/>
        <end position="283"/>
    </location>
</feature>
<dbReference type="SUPFAM" id="SSF81321">
    <property type="entry name" value="Family A G protein-coupled receptor-like"/>
    <property type="match status" value="1"/>
</dbReference>
<feature type="transmembrane region" description="Helical" evidence="5">
    <location>
        <begin position="44"/>
        <end position="72"/>
    </location>
</feature>
<evidence type="ECO:0000313" key="8">
    <source>
        <dbReference type="WBParaSite" id="HNAJ_0000804001-mRNA-1"/>
    </source>
</evidence>
<gene>
    <name evidence="6" type="ORF">HNAJ_LOCUS8036</name>
</gene>
<dbReference type="GO" id="GO:0001992">
    <property type="term" value="P:regulation of systemic arterial blood pressure by vasopressin"/>
    <property type="evidence" value="ECO:0007669"/>
    <property type="project" value="TreeGrafter"/>
</dbReference>
<feature type="transmembrane region" description="Helical" evidence="5">
    <location>
        <begin position="146"/>
        <end position="165"/>
    </location>
</feature>
<dbReference type="GO" id="GO:0032870">
    <property type="term" value="P:cellular response to hormone stimulus"/>
    <property type="evidence" value="ECO:0007669"/>
    <property type="project" value="TreeGrafter"/>
</dbReference>
<evidence type="ECO:0000313" key="6">
    <source>
        <dbReference type="EMBL" id="VDO03896.1"/>
    </source>
</evidence>
<keyword evidence="2" id="KW-1003">Cell membrane</keyword>
<keyword evidence="5" id="KW-0472">Membrane</keyword>
<dbReference type="STRING" id="102285.A0A158QHT6"/>
<dbReference type="PANTHER" id="PTHR24241:SF161">
    <property type="entry name" value="G-PROTEIN COUPLED RECEPTORS FAMILY 1 PROFILE DOMAIN-CONTAINING PROTEIN"/>
    <property type="match status" value="1"/>
</dbReference>
<protein>
    <submittedName>
        <fullName evidence="8">G_PROTEIN_RECEP_F1_2 domain-containing protein</fullName>
    </submittedName>
</protein>
<keyword evidence="7" id="KW-1185">Reference proteome</keyword>
<feature type="compositionally biased region" description="Basic and acidic residues" evidence="4">
    <location>
        <begin position="231"/>
        <end position="242"/>
    </location>
</feature>
<evidence type="ECO:0000256" key="4">
    <source>
        <dbReference type="SAM" id="MobiDB-lite"/>
    </source>
</evidence>
<dbReference type="Proteomes" id="UP000278807">
    <property type="component" value="Unassembled WGS sequence"/>
</dbReference>
<feature type="region of interest" description="Disordered" evidence="4">
    <location>
        <begin position="230"/>
        <end position="283"/>
    </location>
</feature>